<protein>
    <recommendedName>
        <fullName evidence="3">2TM domain-containing protein</fullName>
    </recommendedName>
</protein>
<dbReference type="HOGENOM" id="CLU_151784_0_0_10"/>
<evidence type="ECO:0000259" key="3">
    <source>
        <dbReference type="Pfam" id="PF13239"/>
    </source>
</evidence>
<gene>
    <name evidence="4" type="ordered locus">RB2501_03240</name>
</gene>
<dbReference type="AlphaFoldDB" id="A4CPT5"/>
<accession>A4CPT5</accession>
<evidence type="ECO:0000256" key="1">
    <source>
        <dbReference type="SAM" id="MobiDB-lite"/>
    </source>
</evidence>
<evidence type="ECO:0000313" key="4">
    <source>
        <dbReference type="EMBL" id="EAR14406.1"/>
    </source>
</evidence>
<keyword evidence="5" id="KW-1185">Reference proteome</keyword>
<dbReference type="OrthoDB" id="1443721at2"/>
<keyword evidence="2" id="KW-1133">Transmembrane helix</keyword>
<feature type="domain" description="2TM" evidence="3">
    <location>
        <begin position="20"/>
        <end position="100"/>
    </location>
</feature>
<dbReference type="EMBL" id="CP001712">
    <property type="protein sequence ID" value="EAR14406.1"/>
    <property type="molecule type" value="Genomic_DNA"/>
</dbReference>
<dbReference type="STRING" id="313596.RB2501_03240"/>
<evidence type="ECO:0000256" key="2">
    <source>
        <dbReference type="SAM" id="Phobius"/>
    </source>
</evidence>
<feature type="region of interest" description="Disordered" evidence="1">
    <location>
        <begin position="107"/>
        <end position="129"/>
    </location>
</feature>
<feature type="transmembrane region" description="Helical" evidence="2">
    <location>
        <begin position="32"/>
        <end position="49"/>
    </location>
</feature>
<dbReference type="KEGG" id="rbi:RB2501_03240"/>
<sequence length="129" mass="15563">MFSKNKNNRELDLEQHEQVEYAQSRIRQKKRLYAHFVIFLIGSVFLIVINKILKYGAEYDWFLWAMLLWAFLLAIHLVNVFITNRFMGREWERAQRERLVRKQKERIRELESEIASTPPQGDTPKKKAP</sequence>
<evidence type="ECO:0000313" key="5">
    <source>
        <dbReference type="Proteomes" id="UP000009049"/>
    </source>
</evidence>
<reference evidence="4 5" key="1">
    <citation type="journal article" date="2009" name="J. Bacteriol.">
        <title>Complete genome sequence of Robiginitalea biformata HTCC2501.</title>
        <authorList>
            <person name="Oh H.M."/>
            <person name="Giovannoni S.J."/>
            <person name="Lee K."/>
            <person name="Ferriera S."/>
            <person name="Johnson J."/>
            <person name="Cho J.C."/>
        </authorList>
    </citation>
    <scope>NUCLEOTIDE SEQUENCE [LARGE SCALE GENOMIC DNA]</scope>
    <source>
        <strain evidence="5">ATCC BAA-864 / HTCC2501 / KCTC 12146</strain>
    </source>
</reference>
<proteinExistence type="predicted"/>
<dbReference type="Proteomes" id="UP000009049">
    <property type="component" value="Chromosome"/>
</dbReference>
<dbReference type="RefSeq" id="WP_015755842.1">
    <property type="nucleotide sequence ID" value="NC_013222.1"/>
</dbReference>
<dbReference type="InterPro" id="IPR025698">
    <property type="entry name" value="2TM_dom"/>
</dbReference>
<keyword evidence="2" id="KW-0472">Membrane</keyword>
<feature type="transmembrane region" description="Helical" evidence="2">
    <location>
        <begin position="61"/>
        <end position="82"/>
    </location>
</feature>
<name>A4CPT5_ROBBH</name>
<organism evidence="4 5">
    <name type="scientific">Robiginitalea biformata (strain ATCC BAA-864 / DSM 15991 / KCTC 12146 / HTCC2501)</name>
    <dbReference type="NCBI Taxonomy" id="313596"/>
    <lineage>
        <taxon>Bacteria</taxon>
        <taxon>Pseudomonadati</taxon>
        <taxon>Bacteroidota</taxon>
        <taxon>Flavobacteriia</taxon>
        <taxon>Flavobacteriales</taxon>
        <taxon>Flavobacteriaceae</taxon>
        <taxon>Robiginitalea</taxon>
    </lineage>
</organism>
<dbReference type="Pfam" id="PF13239">
    <property type="entry name" value="2TM"/>
    <property type="match status" value="1"/>
</dbReference>
<dbReference type="eggNOG" id="COG0262">
    <property type="taxonomic scope" value="Bacteria"/>
</dbReference>
<keyword evidence="2" id="KW-0812">Transmembrane</keyword>